<evidence type="ECO:0000313" key="3">
    <source>
        <dbReference type="Proteomes" id="UP000737018"/>
    </source>
</evidence>
<dbReference type="PANTHER" id="PTHR31650:SF34">
    <property type="entry name" value="O-ACYLTRANSFERASE WSD1-LIKE ISOFORM X1"/>
    <property type="match status" value="1"/>
</dbReference>
<gene>
    <name evidence="2" type="ORF">CMV_024725</name>
</gene>
<dbReference type="InterPro" id="IPR045034">
    <property type="entry name" value="O-acyltransferase_WSD1-like"/>
</dbReference>
<dbReference type="Pfam" id="PF06974">
    <property type="entry name" value="WS_DGAT_C"/>
    <property type="match status" value="1"/>
</dbReference>
<sequence length="104" mass="11813">MQEISYKSSESQSTALVLLNTRMISGYKSIEEMLKPNSKAPWGNRSTFLHVPMPNFKDHKSSNPLEFVWTASKIIKKKKSSLGFYLTGTLLEIVKKLRGPEVHT</sequence>
<comment type="caution">
    <text evidence="2">The sequence shown here is derived from an EMBL/GenBank/DDBJ whole genome shotgun (WGS) entry which is preliminary data.</text>
</comment>
<dbReference type="InterPro" id="IPR009721">
    <property type="entry name" value="O-acyltransferase_WSD1_C"/>
</dbReference>
<dbReference type="PANTHER" id="PTHR31650">
    <property type="entry name" value="O-ACYLTRANSFERASE (WSD1-LIKE) FAMILY PROTEIN"/>
    <property type="match status" value="1"/>
</dbReference>
<proteinExistence type="predicted"/>
<feature type="domain" description="O-acyltransferase WSD1 C-terminal" evidence="1">
    <location>
        <begin position="42"/>
        <end position="102"/>
    </location>
</feature>
<dbReference type="Proteomes" id="UP000737018">
    <property type="component" value="Unassembled WGS sequence"/>
</dbReference>
<protein>
    <recommendedName>
        <fullName evidence="1">O-acyltransferase WSD1 C-terminal domain-containing protein</fullName>
    </recommendedName>
</protein>
<organism evidence="2 3">
    <name type="scientific">Castanea mollissima</name>
    <name type="common">Chinese chestnut</name>
    <dbReference type="NCBI Taxonomy" id="60419"/>
    <lineage>
        <taxon>Eukaryota</taxon>
        <taxon>Viridiplantae</taxon>
        <taxon>Streptophyta</taxon>
        <taxon>Embryophyta</taxon>
        <taxon>Tracheophyta</taxon>
        <taxon>Spermatophyta</taxon>
        <taxon>Magnoliopsida</taxon>
        <taxon>eudicotyledons</taxon>
        <taxon>Gunneridae</taxon>
        <taxon>Pentapetalae</taxon>
        <taxon>rosids</taxon>
        <taxon>fabids</taxon>
        <taxon>Fagales</taxon>
        <taxon>Fagaceae</taxon>
        <taxon>Castanea</taxon>
    </lineage>
</organism>
<dbReference type="OrthoDB" id="1723206at2759"/>
<reference evidence="2" key="1">
    <citation type="submission" date="2020-03" db="EMBL/GenBank/DDBJ databases">
        <title>Castanea mollissima Vanexum genome sequencing.</title>
        <authorList>
            <person name="Staton M."/>
        </authorList>
    </citation>
    <scope>NUCLEOTIDE SEQUENCE</scope>
    <source>
        <tissue evidence="2">Leaf</tissue>
    </source>
</reference>
<keyword evidence="3" id="KW-1185">Reference proteome</keyword>
<evidence type="ECO:0000313" key="2">
    <source>
        <dbReference type="EMBL" id="KAF3949396.1"/>
    </source>
</evidence>
<dbReference type="EMBL" id="JRKL02006137">
    <property type="protein sequence ID" value="KAF3949396.1"/>
    <property type="molecule type" value="Genomic_DNA"/>
</dbReference>
<accession>A0A8J4QMP1</accession>
<evidence type="ECO:0000259" key="1">
    <source>
        <dbReference type="Pfam" id="PF06974"/>
    </source>
</evidence>
<dbReference type="GO" id="GO:0008374">
    <property type="term" value="F:O-acyltransferase activity"/>
    <property type="evidence" value="ECO:0007669"/>
    <property type="project" value="InterPro"/>
</dbReference>
<dbReference type="GO" id="GO:0005886">
    <property type="term" value="C:plasma membrane"/>
    <property type="evidence" value="ECO:0007669"/>
    <property type="project" value="TreeGrafter"/>
</dbReference>
<dbReference type="AlphaFoldDB" id="A0A8J4QMP1"/>
<dbReference type="GO" id="GO:0019432">
    <property type="term" value="P:triglyceride biosynthetic process"/>
    <property type="evidence" value="ECO:0007669"/>
    <property type="project" value="TreeGrafter"/>
</dbReference>
<name>A0A8J4QMP1_9ROSI</name>